<evidence type="ECO:0000256" key="3">
    <source>
        <dbReference type="ARBA" id="ARBA00023002"/>
    </source>
</evidence>
<proteinExistence type="predicted"/>
<dbReference type="Pfam" id="PF01799">
    <property type="entry name" value="Fer2_2"/>
    <property type="match status" value="1"/>
</dbReference>
<keyword evidence="2" id="KW-0479">Metal-binding</keyword>
<dbReference type="PROSITE" id="PS00197">
    <property type="entry name" value="2FE2S_FER_1"/>
    <property type="match status" value="1"/>
</dbReference>
<reference evidence="7 8" key="1">
    <citation type="submission" date="2023-07" db="EMBL/GenBank/DDBJ databases">
        <title>Sorghum-associated microbial communities from plants grown in Nebraska, USA.</title>
        <authorList>
            <person name="Schachtman D."/>
        </authorList>
    </citation>
    <scope>NUCLEOTIDE SEQUENCE [LARGE SCALE GENOMIC DNA]</scope>
    <source>
        <strain evidence="7 8">CC60</strain>
    </source>
</reference>
<dbReference type="GO" id="GO:0047121">
    <property type="term" value="F:isoquinoline 1-oxidoreductase activity"/>
    <property type="evidence" value="ECO:0007669"/>
    <property type="project" value="UniProtKB-EC"/>
</dbReference>
<keyword evidence="5" id="KW-0411">Iron-sulfur</keyword>
<gene>
    <name evidence="7" type="ORF">J2T07_001401</name>
</gene>
<dbReference type="EMBL" id="JAUSSK010000002">
    <property type="protein sequence ID" value="MDQ0009224.1"/>
    <property type="molecule type" value="Genomic_DNA"/>
</dbReference>
<organism evidence="7 8">
    <name type="scientific">Luteibacter jiangsuensis</name>
    <dbReference type="NCBI Taxonomy" id="637577"/>
    <lineage>
        <taxon>Bacteria</taxon>
        <taxon>Pseudomonadati</taxon>
        <taxon>Pseudomonadota</taxon>
        <taxon>Gammaproteobacteria</taxon>
        <taxon>Lysobacterales</taxon>
        <taxon>Rhodanobacteraceae</taxon>
        <taxon>Luteibacter</taxon>
    </lineage>
</organism>
<keyword evidence="1" id="KW-0001">2Fe-2S</keyword>
<dbReference type="PROSITE" id="PS51085">
    <property type="entry name" value="2FE2S_FER_2"/>
    <property type="match status" value="1"/>
</dbReference>
<protein>
    <submittedName>
        <fullName evidence="7">Isoquinoline 1-oxidoreductase alpha subunit</fullName>
        <ecNumber evidence="7">1.3.99.16</ecNumber>
    </submittedName>
</protein>
<dbReference type="Pfam" id="PF00111">
    <property type="entry name" value="Fer2"/>
    <property type="match status" value="1"/>
</dbReference>
<dbReference type="Gene3D" id="3.10.20.30">
    <property type="match status" value="1"/>
</dbReference>
<dbReference type="EC" id="1.3.99.16" evidence="7"/>
<evidence type="ECO:0000259" key="6">
    <source>
        <dbReference type="PROSITE" id="PS51085"/>
    </source>
</evidence>
<dbReference type="InterPro" id="IPR006058">
    <property type="entry name" value="2Fe2S_fd_BS"/>
</dbReference>
<dbReference type="SUPFAM" id="SSF54292">
    <property type="entry name" value="2Fe-2S ferredoxin-like"/>
    <property type="match status" value="1"/>
</dbReference>
<evidence type="ECO:0000256" key="5">
    <source>
        <dbReference type="ARBA" id="ARBA00023014"/>
    </source>
</evidence>
<dbReference type="Gene3D" id="1.10.150.120">
    <property type="entry name" value="[2Fe-2S]-binding domain"/>
    <property type="match status" value="1"/>
</dbReference>
<evidence type="ECO:0000313" key="8">
    <source>
        <dbReference type="Proteomes" id="UP001237737"/>
    </source>
</evidence>
<dbReference type="InterPro" id="IPR001041">
    <property type="entry name" value="2Fe-2S_ferredoxin-type"/>
</dbReference>
<evidence type="ECO:0000313" key="7">
    <source>
        <dbReference type="EMBL" id="MDQ0009224.1"/>
    </source>
</evidence>
<accession>A0ABT9SW54</accession>
<keyword evidence="3 7" id="KW-0560">Oxidoreductase</keyword>
<evidence type="ECO:0000256" key="4">
    <source>
        <dbReference type="ARBA" id="ARBA00023004"/>
    </source>
</evidence>
<dbReference type="InterPro" id="IPR036884">
    <property type="entry name" value="2Fe-2S-bd_dom_sf"/>
</dbReference>
<dbReference type="SUPFAM" id="SSF47741">
    <property type="entry name" value="CO dehydrogenase ISP C-domain like"/>
    <property type="match status" value="1"/>
</dbReference>
<keyword evidence="4" id="KW-0408">Iron</keyword>
<feature type="domain" description="2Fe-2S ferredoxin-type" evidence="6">
    <location>
        <begin position="1"/>
        <end position="76"/>
    </location>
</feature>
<dbReference type="CDD" id="cd00207">
    <property type="entry name" value="fer2"/>
    <property type="match status" value="1"/>
</dbReference>
<dbReference type="PANTHER" id="PTHR44379">
    <property type="entry name" value="OXIDOREDUCTASE WITH IRON-SULFUR SUBUNIT"/>
    <property type="match status" value="1"/>
</dbReference>
<evidence type="ECO:0000256" key="2">
    <source>
        <dbReference type="ARBA" id="ARBA00022723"/>
    </source>
</evidence>
<name>A0ABT9SW54_9GAMM</name>
<dbReference type="InterPro" id="IPR002888">
    <property type="entry name" value="2Fe-2S-bd"/>
</dbReference>
<dbReference type="Proteomes" id="UP001237737">
    <property type="component" value="Unassembled WGS sequence"/>
</dbReference>
<comment type="caution">
    <text evidence="7">The sequence shown here is derived from an EMBL/GenBank/DDBJ whole genome shotgun (WGS) entry which is preliminary data.</text>
</comment>
<dbReference type="InterPro" id="IPR036010">
    <property type="entry name" value="2Fe-2S_ferredoxin-like_sf"/>
</dbReference>
<dbReference type="InterPro" id="IPR051452">
    <property type="entry name" value="Diverse_Oxidoreductases"/>
</dbReference>
<evidence type="ECO:0000256" key="1">
    <source>
        <dbReference type="ARBA" id="ARBA00022714"/>
    </source>
</evidence>
<dbReference type="InterPro" id="IPR012675">
    <property type="entry name" value="Beta-grasp_dom_sf"/>
</dbReference>
<keyword evidence="8" id="KW-1185">Reference proteome</keyword>
<dbReference type="PANTHER" id="PTHR44379:SF2">
    <property type="entry name" value="BLR6218 PROTEIN"/>
    <property type="match status" value="1"/>
</dbReference>
<dbReference type="RefSeq" id="WP_306848491.1">
    <property type="nucleotide sequence ID" value="NZ_JAUSSK010000002.1"/>
</dbReference>
<sequence length="164" mass="17077">MVTLRVNGEDRQADVPPDMPLLWVLRDVVGLTGTKFGCGIAQCGACTVHLDGQPVRSCQLPVSAVGDRAITTIEGIGATPEGTKVQQAWLAVDVVQCGYCQSGQIMAAAALLARTPNPTDRDIDAAMSGNICRCGTYVRIREAIKQAATGQPNGLQVIVDGGAA</sequence>